<name>W0DQA4_9GAMM</name>
<comment type="catalytic activity">
    <reaction evidence="7 8">
        <text>L-glutamate + acetyl-CoA = N-acetyl-L-glutamate + CoA + H(+)</text>
        <dbReference type="Rhea" id="RHEA:24292"/>
        <dbReference type="ChEBI" id="CHEBI:15378"/>
        <dbReference type="ChEBI" id="CHEBI:29985"/>
        <dbReference type="ChEBI" id="CHEBI:44337"/>
        <dbReference type="ChEBI" id="CHEBI:57287"/>
        <dbReference type="ChEBI" id="CHEBI:57288"/>
        <dbReference type="EC" id="2.3.1.1"/>
    </reaction>
</comment>
<dbReference type="STRING" id="713585.THITH_15420"/>
<dbReference type="CDD" id="cd04237">
    <property type="entry name" value="AAK_NAGS-ABP"/>
    <property type="match status" value="1"/>
</dbReference>
<evidence type="ECO:0000256" key="7">
    <source>
        <dbReference type="ARBA" id="ARBA00048372"/>
    </source>
</evidence>
<dbReference type="AlphaFoldDB" id="W0DQA4"/>
<dbReference type="EC" id="2.3.1.1" evidence="8"/>
<evidence type="ECO:0000256" key="1">
    <source>
        <dbReference type="ARBA" id="ARBA00004925"/>
    </source>
</evidence>
<dbReference type="PANTHER" id="PTHR30602:SF12">
    <property type="entry name" value="AMINO-ACID ACETYLTRANSFERASE NAGS1, CHLOROPLASTIC-RELATED"/>
    <property type="match status" value="1"/>
</dbReference>
<dbReference type="SUPFAM" id="SSF53633">
    <property type="entry name" value="Carbamate kinase-like"/>
    <property type="match status" value="1"/>
</dbReference>
<dbReference type="InterPro" id="IPR010167">
    <property type="entry name" value="NH2A_AcTrfase"/>
</dbReference>
<accession>W0DQA4</accession>
<evidence type="ECO:0000256" key="5">
    <source>
        <dbReference type="ARBA" id="ARBA00022679"/>
    </source>
</evidence>
<dbReference type="UniPathway" id="UPA00068">
    <property type="reaction ID" value="UER00106"/>
</dbReference>
<dbReference type="EMBL" id="CP007029">
    <property type="protein sequence ID" value="AHE99437.1"/>
    <property type="molecule type" value="Genomic_DNA"/>
</dbReference>
<proteinExistence type="inferred from homology"/>
<feature type="domain" description="N-acetyltransferase" evidence="9">
    <location>
        <begin position="293"/>
        <end position="432"/>
    </location>
</feature>
<dbReference type="SUPFAM" id="SSF55729">
    <property type="entry name" value="Acyl-CoA N-acyltransferases (Nat)"/>
    <property type="match status" value="1"/>
</dbReference>
<organism evidence="10 11">
    <name type="scientific">Thioalkalivibrio paradoxus ARh 1</name>
    <dbReference type="NCBI Taxonomy" id="713585"/>
    <lineage>
        <taxon>Bacteria</taxon>
        <taxon>Pseudomonadati</taxon>
        <taxon>Pseudomonadota</taxon>
        <taxon>Gammaproteobacteria</taxon>
        <taxon>Chromatiales</taxon>
        <taxon>Ectothiorhodospiraceae</taxon>
        <taxon>Thioalkalivibrio</taxon>
    </lineage>
</organism>
<dbReference type="PIRSF" id="PIRSF000423">
    <property type="entry name" value="ArgA"/>
    <property type="match status" value="1"/>
</dbReference>
<dbReference type="KEGG" id="tti:THITH_15420"/>
<dbReference type="RefSeq" id="WP_006747000.1">
    <property type="nucleotide sequence ID" value="NZ_CP007029.1"/>
</dbReference>
<reference evidence="10 11" key="1">
    <citation type="submission" date="2013-12" db="EMBL/GenBank/DDBJ databases">
        <authorList>
            <consortium name="DOE Joint Genome Institute"/>
            <person name="Muyzer G."/>
            <person name="Huntemann M."/>
            <person name="Han J."/>
            <person name="Chen A."/>
            <person name="Kyrpides N."/>
            <person name="Mavromatis K."/>
            <person name="Markowitz V."/>
            <person name="Palaniappan K."/>
            <person name="Ivanova N."/>
            <person name="Schaumberg A."/>
            <person name="Pati A."/>
            <person name="Liolios K."/>
            <person name="Nordberg H.P."/>
            <person name="Cantor M.N."/>
            <person name="Hua S.X."/>
            <person name="Woyke T."/>
        </authorList>
    </citation>
    <scope>NUCLEOTIDE SEQUENCE [LARGE SCALE GENOMIC DNA]</scope>
    <source>
        <strain evidence="10 11">ARh 1</strain>
    </source>
</reference>
<keyword evidence="4 8" id="KW-0028">Amino-acid biosynthesis</keyword>
<keyword evidence="8" id="KW-0963">Cytoplasm</keyword>
<evidence type="ECO:0000256" key="4">
    <source>
        <dbReference type="ARBA" id="ARBA00022605"/>
    </source>
</evidence>
<gene>
    <name evidence="8" type="primary">argA</name>
    <name evidence="10" type="ORF">THITH_15420</name>
</gene>
<dbReference type="Pfam" id="PF00696">
    <property type="entry name" value="AA_kinase"/>
    <property type="match status" value="1"/>
</dbReference>
<comment type="similarity">
    <text evidence="2 8">Belongs to the acetyltransferase family. ArgA subfamily.</text>
</comment>
<dbReference type="Pfam" id="PF13508">
    <property type="entry name" value="Acetyltransf_7"/>
    <property type="match status" value="1"/>
</dbReference>
<comment type="miscellaneous">
    <text evidence="8">In bacteria which possess the bifunctional enzyme ornithine acetyltransferase/N-acetylglutamate synthase (ArgJ), ArgA fulfills an anaplerotic role.</text>
</comment>
<dbReference type="Proteomes" id="UP000005289">
    <property type="component" value="Chromosome"/>
</dbReference>
<keyword evidence="11" id="KW-1185">Reference proteome</keyword>
<dbReference type="Gene3D" id="3.40.630.30">
    <property type="match status" value="1"/>
</dbReference>
<dbReference type="InterPro" id="IPR036393">
    <property type="entry name" value="AceGlu_kinase-like_sf"/>
</dbReference>
<keyword evidence="5 8" id="KW-0808">Transferase</keyword>
<evidence type="ECO:0000256" key="6">
    <source>
        <dbReference type="ARBA" id="ARBA00023315"/>
    </source>
</evidence>
<dbReference type="NCBIfam" id="TIGR01890">
    <property type="entry name" value="N-Ac-Glu-synth"/>
    <property type="match status" value="1"/>
</dbReference>
<dbReference type="HAMAP" id="MF_01105">
    <property type="entry name" value="N_acetyl_glu_synth"/>
    <property type="match status" value="1"/>
</dbReference>
<dbReference type="InterPro" id="IPR016181">
    <property type="entry name" value="Acyl_CoA_acyltransferase"/>
</dbReference>
<dbReference type="CDD" id="cd04301">
    <property type="entry name" value="NAT_SF"/>
    <property type="match status" value="1"/>
</dbReference>
<keyword evidence="6 8" id="KW-0012">Acyltransferase</keyword>
<dbReference type="GO" id="GO:0006526">
    <property type="term" value="P:L-arginine biosynthetic process"/>
    <property type="evidence" value="ECO:0007669"/>
    <property type="project" value="UniProtKB-UniRule"/>
</dbReference>
<evidence type="ECO:0000313" key="10">
    <source>
        <dbReference type="EMBL" id="AHE99437.1"/>
    </source>
</evidence>
<dbReference type="InterPro" id="IPR001048">
    <property type="entry name" value="Asp/Glu/Uridylate_kinase"/>
</dbReference>
<comment type="subcellular location">
    <subcellularLocation>
        <location evidence="8">Cytoplasm</location>
    </subcellularLocation>
</comment>
<evidence type="ECO:0000256" key="3">
    <source>
        <dbReference type="ARBA" id="ARBA00022571"/>
    </source>
</evidence>
<keyword evidence="3 8" id="KW-0055">Arginine biosynthesis</keyword>
<dbReference type="NCBIfam" id="NF003641">
    <property type="entry name" value="PRK05279.1"/>
    <property type="match status" value="1"/>
</dbReference>
<dbReference type="OrthoDB" id="9802238at2"/>
<dbReference type="InterPro" id="IPR033719">
    <property type="entry name" value="NAGS_kin"/>
</dbReference>
<sequence>METEQQQIGLDWFRAAVPYIVAHRDRTMVIAIAGEAAQALEFPTLLRDIAQLQALGTRVVLVHGARPQIEARLRERGLTPRYAAGLRVTDAAALEAVCDAVGRLRLHIEGLLSRNLGNPGIAGARLRVASGNFVTARPLGVREGVDFQFTGEVRRVDAPGIVRLLDEGQIVLLSPLGYSPTGEVFNLSGEDVATQVAVALKADKLVFLTEAGPLRDRQREMLTQLTVSAAERLLTTDSGLPEELAAHLRSAVDVCTVHDLRVHLVDRHIDGGLLIELFSRQGIGTLVSREPVERLRAATLDDVGGIFDLIQPLESEGILVRRSREHLELEIDCFRVLDADGLIIGTAALYTFPETKAAEIACLALHPEYRGGGRGDQILEHVETLAWRRGHRQVFVLTTRTQQWFQERGYREGQITDLPPARQALYNQARNSKVLVKALG</sequence>
<evidence type="ECO:0000259" key="9">
    <source>
        <dbReference type="PROSITE" id="PS51186"/>
    </source>
</evidence>
<dbReference type="Gene3D" id="3.40.1160.10">
    <property type="entry name" value="Acetylglutamate kinase-like"/>
    <property type="match status" value="1"/>
</dbReference>
<dbReference type="GO" id="GO:0004042">
    <property type="term" value="F:L-glutamate N-acetyltransferase activity"/>
    <property type="evidence" value="ECO:0007669"/>
    <property type="project" value="UniProtKB-UniRule"/>
</dbReference>
<evidence type="ECO:0000256" key="2">
    <source>
        <dbReference type="ARBA" id="ARBA00009145"/>
    </source>
</evidence>
<dbReference type="PROSITE" id="PS51186">
    <property type="entry name" value="GNAT"/>
    <property type="match status" value="1"/>
</dbReference>
<dbReference type="HOGENOM" id="CLU_024773_0_0_6"/>
<evidence type="ECO:0000313" key="11">
    <source>
        <dbReference type="Proteomes" id="UP000005289"/>
    </source>
</evidence>
<dbReference type="GO" id="GO:0005737">
    <property type="term" value="C:cytoplasm"/>
    <property type="evidence" value="ECO:0007669"/>
    <property type="project" value="UniProtKB-SubCell"/>
</dbReference>
<dbReference type="InterPro" id="IPR000182">
    <property type="entry name" value="GNAT_dom"/>
</dbReference>
<evidence type="ECO:0000256" key="8">
    <source>
        <dbReference type="HAMAP-Rule" id="MF_01105"/>
    </source>
</evidence>
<protein>
    <recommendedName>
        <fullName evidence="8">Amino-acid acetyltransferase</fullName>
        <ecNumber evidence="8">2.3.1.1</ecNumber>
    </recommendedName>
    <alternativeName>
        <fullName evidence="8">N-acetylglutamate synthase</fullName>
        <shortName evidence="8">AGS</shortName>
        <shortName evidence="8">NAGS</shortName>
    </alternativeName>
</protein>
<comment type="pathway">
    <text evidence="1 8">Amino-acid biosynthesis; L-arginine biosynthesis; N(2)-acetyl-L-ornithine from L-glutamate: step 1/4.</text>
</comment>
<dbReference type="PANTHER" id="PTHR30602">
    <property type="entry name" value="AMINO-ACID ACETYLTRANSFERASE"/>
    <property type="match status" value="1"/>
</dbReference>